<evidence type="ECO:0000256" key="8">
    <source>
        <dbReference type="ARBA" id="ARBA00022786"/>
    </source>
</evidence>
<dbReference type="Pfam" id="PF13920">
    <property type="entry name" value="zf-C3HC4_3"/>
    <property type="match status" value="1"/>
</dbReference>
<dbReference type="Pfam" id="PF12483">
    <property type="entry name" value="GIDE"/>
    <property type="match status" value="1"/>
</dbReference>
<evidence type="ECO:0000313" key="15">
    <source>
        <dbReference type="EMBL" id="CAK9273573.1"/>
    </source>
</evidence>
<evidence type="ECO:0000256" key="7">
    <source>
        <dbReference type="ARBA" id="ARBA00022771"/>
    </source>
</evidence>
<dbReference type="PANTHER" id="PTHR47355">
    <property type="entry name" value="E3 UBIQUITIN-PROTEIN LIGASE SPL2"/>
    <property type="match status" value="1"/>
</dbReference>
<evidence type="ECO:0000256" key="10">
    <source>
        <dbReference type="ARBA" id="ARBA00022989"/>
    </source>
</evidence>
<proteinExistence type="predicted"/>
<keyword evidence="7 12" id="KW-0863">Zinc-finger</keyword>
<organism evidence="15 16">
    <name type="scientific">Sphagnum jensenii</name>
    <dbReference type="NCBI Taxonomy" id="128206"/>
    <lineage>
        <taxon>Eukaryota</taxon>
        <taxon>Viridiplantae</taxon>
        <taxon>Streptophyta</taxon>
        <taxon>Embryophyta</taxon>
        <taxon>Bryophyta</taxon>
        <taxon>Sphagnophytina</taxon>
        <taxon>Sphagnopsida</taxon>
        <taxon>Sphagnales</taxon>
        <taxon>Sphagnaceae</taxon>
        <taxon>Sphagnum</taxon>
    </lineage>
</organism>
<comment type="catalytic activity">
    <reaction evidence="1">
        <text>S-ubiquitinyl-[E2 ubiquitin-conjugating enzyme]-L-cysteine + [acceptor protein]-L-lysine = [E2 ubiquitin-conjugating enzyme]-L-cysteine + N(6)-ubiquitinyl-[acceptor protein]-L-lysine.</text>
        <dbReference type="EC" id="2.3.2.27"/>
    </reaction>
</comment>
<evidence type="ECO:0000256" key="11">
    <source>
        <dbReference type="ARBA" id="ARBA00023136"/>
    </source>
</evidence>
<sequence>MAAHEDELCVALTRIALAGDGVVLGIGMSVLALRTWLKYRAHSRALKELEETPLSRIADLRSLELSTKQQQEKAAAAAIVMVRGRVQSKACVEESKHKTEHDTGALTAENVDEKAVYLERTQTCLYNEWRGILGWGYDWRGILGWGSRKEQVTVSRRKVPFVLVERNGPSDHKPGELAVYVHINMEDTEHPIPLVTIYHRFHPVPSSSYTFLQAMFGRRYPVGLLDEEKILPLGREITAVGTLSVSLDGTPVIKPSGCLPVFLTDLTRDQLLLDLANGRNVLFWMGIAATIVATGVLGYALIKNWAKWKQRQQQRQQRDDESRHVSELIDDAGDDMIDIPDGELCVVCLMRRRRAAFIYCGHRVCCVTCAQQVEQGTNPRCPVCRQTVSGIVRVFDS</sequence>
<dbReference type="InterPro" id="IPR022170">
    <property type="entry name" value="MUL1-like"/>
</dbReference>
<reference evidence="15" key="1">
    <citation type="submission" date="2024-02" db="EMBL/GenBank/DDBJ databases">
        <authorList>
            <consortium name="ELIXIR-Norway"/>
            <consortium name="Elixir Norway"/>
        </authorList>
    </citation>
    <scope>NUCLEOTIDE SEQUENCE</scope>
</reference>
<gene>
    <name evidence="15" type="ORF">CSSPJE1EN1_LOCUS19051</name>
</gene>
<evidence type="ECO:0000256" key="1">
    <source>
        <dbReference type="ARBA" id="ARBA00000900"/>
    </source>
</evidence>
<name>A0ABP0X395_9BRYO</name>
<feature type="domain" description="RING-type" evidence="14">
    <location>
        <begin position="345"/>
        <end position="385"/>
    </location>
</feature>
<evidence type="ECO:0000256" key="9">
    <source>
        <dbReference type="ARBA" id="ARBA00022833"/>
    </source>
</evidence>
<dbReference type="Proteomes" id="UP001497444">
    <property type="component" value="Chromosome 5"/>
</dbReference>
<dbReference type="InterPro" id="IPR001841">
    <property type="entry name" value="Znf_RING"/>
</dbReference>
<keyword evidence="8" id="KW-0833">Ubl conjugation pathway</keyword>
<keyword evidence="5 13" id="KW-0812">Transmembrane</keyword>
<dbReference type="PROSITE" id="PS50089">
    <property type="entry name" value="ZF_RING_2"/>
    <property type="match status" value="1"/>
</dbReference>
<evidence type="ECO:0000256" key="6">
    <source>
        <dbReference type="ARBA" id="ARBA00022723"/>
    </source>
</evidence>
<evidence type="ECO:0000259" key="14">
    <source>
        <dbReference type="PROSITE" id="PS50089"/>
    </source>
</evidence>
<dbReference type="InterPro" id="IPR044247">
    <property type="entry name" value="SPL2-like"/>
</dbReference>
<keyword evidence="4" id="KW-0808">Transferase</keyword>
<accession>A0ABP0X395</accession>
<evidence type="ECO:0000256" key="5">
    <source>
        <dbReference type="ARBA" id="ARBA00022692"/>
    </source>
</evidence>
<feature type="transmembrane region" description="Helical" evidence="13">
    <location>
        <begin position="281"/>
        <end position="302"/>
    </location>
</feature>
<dbReference type="PANTHER" id="PTHR47355:SF1">
    <property type="entry name" value="E3 UBIQUITIN-PROTEIN LIGASE SPL2"/>
    <property type="match status" value="1"/>
</dbReference>
<evidence type="ECO:0000256" key="4">
    <source>
        <dbReference type="ARBA" id="ARBA00022679"/>
    </source>
</evidence>
<keyword evidence="11 13" id="KW-0472">Membrane</keyword>
<evidence type="ECO:0000256" key="2">
    <source>
        <dbReference type="ARBA" id="ARBA00004141"/>
    </source>
</evidence>
<evidence type="ECO:0000313" key="16">
    <source>
        <dbReference type="Proteomes" id="UP001497444"/>
    </source>
</evidence>
<keyword evidence="6" id="KW-0479">Metal-binding</keyword>
<keyword evidence="10 13" id="KW-1133">Transmembrane helix</keyword>
<evidence type="ECO:0000256" key="12">
    <source>
        <dbReference type="PROSITE-ProRule" id="PRU00175"/>
    </source>
</evidence>
<dbReference type="EMBL" id="OZ020100">
    <property type="protein sequence ID" value="CAK9273573.1"/>
    <property type="molecule type" value="Genomic_DNA"/>
</dbReference>
<dbReference type="InterPro" id="IPR013083">
    <property type="entry name" value="Znf_RING/FYVE/PHD"/>
</dbReference>
<protein>
    <recommendedName>
        <fullName evidence="3">RING-type E3 ubiquitin transferase</fullName>
        <ecNumber evidence="3">2.3.2.27</ecNumber>
    </recommendedName>
</protein>
<evidence type="ECO:0000256" key="13">
    <source>
        <dbReference type="SAM" id="Phobius"/>
    </source>
</evidence>
<keyword evidence="9" id="KW-0862">Zinc</keyword>
<comment type="subcellular location">
    <subcellularLocation>
        <location evidence="2">Membrane</location>
        <topology evidence="2">Multi-pass membrane protein</topology>
    </subcellularLocation>
</comment>
<keyword evidence="16" id="KW-1185">Reference proteome</keyword>
<dbReference type="SUPFAM" id="SSF57850">
    <property type="entry name" value="RING/U-box"/>
    <property type="match status" value="1"/>
</dbReference>
<dbReference type="Gene3D" id="3.30.40.10">
    <property type="entry name" value="Zinc/RING finger domain, C3HC4 (zinc finger)"/>
    <property type="match status" value="1"/>
</dbReference>
<dbReference type="CDD" id="cd23145">
    <property type="entry name" value="RING-HC_SPL2-like"/>
    <property type="match status" value="1"/>
</dbReference>
<evidence type="ECO:0000256" key="3">
    <source>
        <dbReference type="ARBA" id="ARBA00012483"/>
    </source>
</evidence>
<dbReference type="EC" id="2.3.2.27" evidence="3"/>